<dbReference type="Gene3D" id="3.40.50.1820">
    <property type="entry name" value="alpha/beta hydrolase"/>
    <property type="match status" value="1"/>
</dbReference>
<dbReference type="PROSITE" id="PS51257">
    <property type="entry name" value="PROKAR_LIPOPROTEIN"/>
    <property type="match status" value="1"/>
</dbReference>
<reference evidence="3 4" key="1">
    <citation type="submission" date="2011-01" db="EMBL/GenBank/DDBJ databases">
        <authorList>
            <person name="Muzny D."/>
            <person name="Qin X."/>
            <person name="Deng J."/>
            <person name="Jiang H."/>
            <person name="Liu Y."/>
            <person name="Qu J."/>
            <person name="Song X.-Z."/>
            <person name="Zhang L."/>
            <person name="Thornton R."/>
            <person name="Coyle M."/>
            <person name="Francisco L."/>
            <person name="Jackson L."/>
            <person name="Javaid M."/>
            <person name="Korchina V."/>
            <person name="Kovar C."/>
            <person name="Mata R."/>
            <person name="Mathew T."/>
            <person name="Ngo R."/>
            <person name="Nguyen L."/>
            <person name="Nguyen N."/>
            <person name="Okwuonu G."/>
            <person name="Ongeri F."/>
            <person name="Pham C."/>
            <person name="Simmons D."/>
            <person name="Wilczek-Boney K."/>
            <person name="Hale W."/>
            <person name="Jakkamsetti A."/>
            <person name="Pham P."/>
            <person name="Ruth R."/>
            <person name="San Lucas F."/>
            <person name="Warren J."/>
            <person name="Zhang J."/>
            <person name="Zhao Z."/>
            <person name="Zhou C."/>
            <person name="Zhu D."/>
            <person name="Lee S."/>
            <person name="Bess C."/>
            <person name="Blankenburg K."/>
            <person name="Forbes L."/>
            <person name="Fu Q."/>
            <person name="Gubbala S."/>
            <person name="Hirani K."/>
            <person name="Jayaseelan J.C."/>
            <person name="Lara F."/>
            <person name="Munidasa M."/>
            <person name="Palculict T."/>
            <person name="Patil S."/>
            <person name="Pu L.-L."/>
            <person name="Saada N."/>
            <person name="Tang L."/>
            <person name="Weissenberger G."/>
            <person name="Zhu Y."/>
            <person name="Hemphill L."/>
            <person name="Shang Y."/>
            <person name="Youmans B."/>
            <person name="Ayvaz T."/>
            <person name="Ross M."/>
            <person name="Santibanez J."/>
            <person name="Aqrawi P."/>
            <person name="Gross S."/>
            <person name="Joshi V."/>
            <person name="Fowler G."/>
            <person name="Nazareth L."/>
            <person name="Reid J."/>
            <person name="Worley K."/>
            <person name="Petrosino J."/>
            <person name="Highlander S."/>
            <person name="Gibbs R."/>
        </authorList>
    </citation>
    <scope>NUCLEOTIDE SEQUENCE [LARGE SCALE GENOMIC DNA]</scope>
    <source>
        <strain evidence="3 4">ATCC 33394</strain>
    </source>
</reference>
<dbReference type="RefSeq" id="WP_003783869.1">
    <property type="nucleotide sequence ID" value="NZ_GL870929.1"/>
</dbReference>
<dbReference type="EMBL" id="AEWV01000039">
    <property type="protein sequence ID" value="EGC16691.1"/>
    <property type="molecule type" value="Genomic_DNA"/>
</dbReference>
<evidence type="ECO:0000259" key="2">
    <source>
        <dbReference type="Pfam" id="PF12146"/>
    </source>
</evidence>
<dbReference type="HOGENOM" id="CLU_029375_2_1_4"/>
<sequence length="283" mass="30642">MKHTASLFCTAVLLAAWFGLSSCAQNAFYYPDHTDYGTPAQQGLRYEDVRFASKDGTPLHGWFVPAQCPAESNLHPAACLARATVIHFHGNAQNLSAHWAAVRHLPAEGYNVFLFDYRGYGQSDGTPSQQGLFDDGNAALDYVRTRSDVDKEKLLVFGQSLGGTNAIAVVGAGNKAGVRAVAIESTFASYSKIGNDKIPFAGSLLLRNTYAAERYVAQIAPIPILFLHGTADQVIAPKHSQILYALAGEPKRLVLLEGGTHLGLDGNAEYVRTLADFFRQHSQ</sequence>
<dbReference type="AlphaFoldDB" id="F0F1A3"/>
<dbReference type="InterPro" id="IPR022742">
    <property type="entry name" value="Hydrolase_4"/>
</dbReference>
<dbReference type="Proteomes" id="UP000004088">
    <property type="component" value="Unassembled WGS sequence"/>
</dbReference>
<gene>
    <name evidence="3" type="ORF">HMPREF9098_1888</name>
</gene>
<dbReference type="SUPFAM" id="SSF53474">
    <property type="entry name" value="alpha/beta-Hydrolases"/>
    <property type="match status" value="1"/>
</dbReference>
<keyword evidence="1" id="KW-0732">Signal</keyword>
<feature type="domain" description="Serine aminopeptidase S33" evidence="2">
    <location>
        <begin position="81"/>
        <end position="188"/>
    </location>
</feature>
<accession>F0F1A3</accession>
<dbReference type="PANTHER" id="PTHR12277:SF81">
    <property type="entry name" value="PROTEIN ABHD13"/>
    <property type="match status" value="1"/>
</dbReference>
<comment type="caution">
    <text evidence="3">The sequence shown here is derived from an EMBL/GenBank/DDBJ whole genome shotgun (WGS) entry which is preliminary data.</text>
</comment>
<evidence type="ECO:0000313" key="3">
    <source>
        <dbReference type="EMBL" id="EGC16691.1"/>
    </source>
</evidence>
<dbReference type="Pfam" id="PF12146">
    <property type="entry name" value="Hydrolase_4"/>
    <property type="match status" value="1"/>
</dbReference>
<protein>
    <submittedName>
        <fullName evidence="3">Acetyl xylan esterase (AXE1)</fullName>
    </submittedName>
</protein>
<evidence type="ECO:0000313" key="4">
    <source>
        <dbReference type="Proteomes" id="UP000004088"/>
    </source>
</evidence>
<keyword evidence="4" id="KW-1185">Reference proteome</keyword>
<dbReference type="STRING" id="888741.HMPREF9098_1888"/>
<name>F0F1A3_9NEIS</name>
<proteinExistence type="predicted"/>
<evidence type="ECO:0000256" key="1">
    <source>
        <dbReference type="SAM" id="SignalP"/>
    </source>
</evidence>
<dbReference type="InterPro" id="IPR029058">
    <property type="entry name" value="AB_hydrolase_fold"/>
</dbReference>
<feature type="chain" id="PRO_5003247624" evidence="1">
    <location>
        <begin position="25"/>
        <end position="283"/>
    </location>
</feature>
<dbReference type="PANTHER" id="PTHR12277">
    <property type="entry name" value="ALPHA/BETA HYDROLASE DOMAIN-CONTAINING PROTEIN"/>
    <property type="match status" value="1"/>
</dbReference>
<organism evidence="3 4">
    <name type="scientific">Kingella denitrificans ATCC 33394</name>
    <dbReference type="NCBI Taxonomy" id="888741"/>
    <lineage>
        <taxon>Bacteria</taxon>
        <taxon>Pseudomonadati</taxon>
        <taxon>Pseudomonadota</taxon>
        <taxon>Betaproteobacteria</taxon>
        <taxon>Neisseriales</taxon>
        <taxon>Neisseriaceae</taxon>
        <taxon>Kingella</taxon>
    </lineage>
</organism>
<feature type="signal peptide" evidence="1">
    <location>
        <begin position="1"/>
        <end position="24"/>
    </location>
</feature>